<proteinExistence type="predicted"/>
<reference evidence="2" key="1">
    <citation type="submission" date="2022-10" db="EMBL/GenBank/DDBJ databases">
        <title>The complete genomes of actinobacterial strains from the NBC collection.</title>
        <authorList>
            <person name="Joergensen T.S."/>
            <person name="Alvarez Arevalo M."/>
            <person name="Sterndorff E.B."/>
            <person name="Faurdal D."/>
            <person name="Vuksanovic O."/>
            <person name="Mourched A.-S."/>
            <person name="Charusanti P."/>
            <person name="Shaw S."/>
            <person name="Blin K."/>
            <person name="Weber T."/>
        </authorList>
    </citation>
    <scope>NUCLEOTIDE SEQUENCE</scope>
    <source>
        <strain evidence="2">NBC_00008</strain>
    </source>
</reference>
<organism evidence="2">
    <name type="scientific">Streptomyces sp. NBC_00008</name>
    <dbReference type="NCBI Taxonomy" id="2903610"/>
    <lineage>
        <taxon>Bacteria</taxon>
        <taxon>Bacillati</taxon>
        <taxon>Actinomycetota</taxon>
        <taxon>Actinomycetes</taxon>
        <taxon>Kitasatosporales</taxon>
        <taxon>Streptomycetaceae</taxon>
        <taxon>Streptomyces</taxon>
    </lineage>
</organism>
<protein>
    <submittedName>
        <fullName evidence="2">Uncharacterized protein</fullName>
    </submittedName>
</protein>
<name>A0AAU2VK59_9ACTN</name>
<feature type="region of interest" description="Disordered" evidence="1">
    <location>
        <begin position="1"/>
        <end position="20"/>
    </location>
</feature>
<dbReference type="EMBL" id="CP108313">
    <property type="protein sequence ID" value="WTW67940.1"/>
    <property type="molecule type" value="Genomic_DNA"/>
</dbReference>
<accession>A0AAU2VK59</accession>
<feature type="compositionally biased region" description="Pro residues" evidence="1">
    <location>
        <begin position="1"/>
        <end position="17"/>
    </location>
</feature>
<sequence>MAAAPPTPLRTALPPPSRGGLGLAQGRYGARGNLELMLCDERDGLWVLWFNCDPEGTAPDAGGPPPGEWSGGLRFAAGHRYDEVTVVQSGHGPHHLEIVARSGATPHRLRWSPEAAFTVEAPPPGGAASSVAEAEGPDGVLWAGALGVDGVPRLFRADTTAYPRLTWREEPAAPSRRVDGVWNGMLLLPGSGGERPGIVLTGAAAGTYLGPSGAPHPLPGAETAAAVTGPDGEPLVYLWSGGPWLDVLRPGQSGDGRRLPLPGGGRVTALAATALAHAEGSTDLVVRRGGQLWHLRDPGPGGTASAVPVVSRLSATATGEPRPVHRCS</sequence>
<dbReference type="AlphaFoldDB" id="A0AAU2VK59"/>
<evidence type="ECO:0000313" key="2">
    <source>
        <dbReference type="EMBL" id="WTW67940.1"/>
    </source>
</evidence>
<gene>
    <name evidence="2" type="ORF">OG398_06485</name>
</gene>
<evidence type="ECO:0000256" key="1">
    <source>
        <dbReference type="SAM" id="MobiDB-lite"/>
    </source>
</evidence>